<dbReference type="Proteomes" id="UP000799536">
    <property type="component" value="Unassembled WGS sequence"/>
</dbReference>
<evidence type="ECO:0000256" key="2">
    <source>
        <dbReference type="SAM" id="SignalP"/>
    </source>
</evidence>
<dbReference type="AlphaFoldDB" id="A0A9P4JPG9"/>
<feature type="region of interest" description="Disordered" evidence="1">
    <location>
        <begin position="55"/>
        <end position="133"/>
    </location>
</feature>
<gene>
    <name evidence="3" type="ORF">GQ43DRAFT_462078</name>
</gene>
<comment type="caution">
    <text evidence="3">The sequence shown here is derived from an EMBL/GenBank/DDBJ whole genome shotgun (WGS) entry which is preliminary data.</text>
</comment>
<proteinExistence type="predicted"/>
<accession>A0A9P4JPG9</accession>
<feature type="chain" id="PRO_5040392314" description="Ecp2 effector protein domain-containing protein" evidence="2">
    <location>
        <begin position="19"/>
        <end position="344"/>
    </location>
</feature>
<evidence type="ECO:0000313" key="4">
    <source>
        <dbReference type="Proteomes" id="UP000799536"/>
    </source>
</evidence>
<evidence type="ECO:0000313" key="3">
    <source>
        <dbReference type="EMBL" id="KAF2202810.1"/>
    </source>
</evidence>
<name>A0A9P4JPG9_9PLEO</name>
<dbReference type="EMBL" id="ML993923">
    <property type="protein sequence ID" value="KAF2202810.1"/>
    <property type="molecule type" value="Genomic_DNA"/>
</dbReference>
<keyword evidence="2" id="KW-0732">Signal</keyword>
<feature type="signal peptide" evidence="2">
    <location>
        <begin position="1"/>
        <end position="18"/>
    </location>
</feature>
<feature type="compositionally biased region" description="Basic and acidic residues" evidence="1">
    <location>
        <begin position="333"/>
        <end position="344"/>
    </location>
</feature>
<protein>
    <recommendedName>
        <fullName evidence="5">Ecp2 effector protein domain-containing protein</fullName>
    </recommendedName>
</protein>
<organism evidence="3 4">
    <name type="scientific">Delitschia confertaspora ATCC 74209</name>
    <dbReference type="NCBI Taxonomy" id="1513339"/>
    <lineage>
        <taxon>Eukaryota</taxon>
        <taxon>Fungi</taxon>
        <taxon>Dikarya</taxon>
        <taxon>Ascomycota</taxon>
        <taxon>Pezizomycotina</taxon>
        <taxon>Dothideomycetes</taxon>
        <taxon>Pleosporomycetidae</taxon>
        <taxon>Pleosporales</taxon>
        <taxon>Delitschiaceae</taxon>
        <taxon>Delitschia</taxon>
    </lineage>
</organism>
<feature type="region of interest" description="Disordered" evidence="1">
    <location>
        <begin position="300"/>
        <end position="344"/>
    </location>
</feature>
<feature type="compositionally biased region" description="Basic and acidic residues" evidence="1">
    <location>
        <begin position="311"/>
        <end position="326"/>
    </location>
</feature>
<reference evidence="3" key="1">
    <citation type="journal article" date="2020" name="Stud. Mycol.">
        <title>101 Dothideomycetes genomes: a test case for predicting lifestyles and emergence of pathogens.</title>
        <authorList>
            <person name="Haridas S."/>
            <person name="Albert R."/>
            <person name="Binder M."/>
            <person name="Bloem J."/>
            <person name="Labutti K."/>
            <person name="Salamov A."/>
            <person name="Andreopoulos B."/>
            <person name="Baker S."/>
            <person name="Barry K."/>
            <person name="Bills G."/>
            <person name="Bluhm B."/>
            <person name="Cannon C."/>
            <person name="Castanera R."/>
            <person name="Culley D."/>
            <person name="Daum C."/>
            <person name="Ezra D."/>
            <person name="Gonzalez J."/>
            <person name="Henrissat B."/>
            <person name="Kuo A."/>
            <person name="Liang C."/>
            <person name="Lipzen A."/>
            <person name="Lutzoni F."/>
            <person name="Magnuson J."/>
            <person name="Mondo S."/>
            <person name="Nolan M."/>
            <person name="Ohm R."/>
            <person name="Pangilinan J."/>
            <person name="Park H.-J."/>
            <person name="Ramirez L."/>
            <person name="Alfaro M."/>
            <person name="Sun H."/>
            <person name="Tritt A."/>
            <person name="Yoshinaga Y."/>
            <person name="Zwiers L.-H."/>
            <person name="Turgeon B."/>
            <person name="Goodwin S."/>
            <person name="Spatafora J."/>
            <person name="Crous P."/>
            <person name="Grigoriev I."/>
        </authorList>
    </citation>
    <scope>NUCLEOTIDE SEQUENCE</scope>
    <source>
        <strain evidence="3">ATCC 74209</strain>
    </source>
</reference>
<feature type="compositionally biased region" description="Polar residues" evidence="1">
    <location>
        <begin position="59"/>
        <end position="102"/>
    </location>
</feature>
<evidence type="ECO:0000256" key="1">
    <source>
        <dbReference type="SAM" id="MobiDB-lite"/>
    </source>
</evidence>
<keyword evidence="4" id="KW-1185">Reference proteome</keyword>
<sequence length="344" mass="37594">MIKPLVAIGGLLFATTVALPRQRSNSCTGSGTLIELSECPQLSNLHTAPGAVIDRSDRPQISTLHTAPGTTINRSPLQKSDSLTAPGVTIQSSDRPQKSNLHTAPGAIFERSPRQKGNSLTAPGAPIDRRGSTHCKSVHYSTVPQWAAGIDSVCKLWFDPFGSTGNFLAPAAREHIQITRDEPLKATATFNAFDGVSIIRYKYIIDVEGAPDQEAPQDLTMERCVEGFTALLRQDGQGKNYCYVNGGATGGEAGVLFMGGRYQEFGTGGTYGKLTWESQRLSSLWGTKLGLKGRHYWGDKERRIGGKGGIRGKEKREGPEEGEGRGPRRRRRERDQKKEKTRWE</sequence>
<evidence type="ECO:0008006" key="5">
    <source>
        <dbReference type="Google" id="ProtNLM"/>
    </source>
</evidence>